<reference evidence="2" key="1">
    <citation type="submission" date="2023-07" db="EMBL/GenBank/DDBJ databases">
        <title>draft genome sequence of fig (Ficus carica).</title>
        <authorList>
            <person name="Takahashi T."/>
            <person name="Nishimura K."/>
        </authorList>
    </citation>
    <scope>NUCLEOTIDE SEQUENCE</scope>
</reference>
<organism evidence="2 3">
    <name type="scientific">Ficus carica</name>
    <name type="common">Common fig</name>
    <dbReference type="NCBI Taxonomy" id="3494"/>
    <lineage>
        <taxon>Eukaryota</taxon>
        <taxon>Viridiplantae</taxon>
        <taxon>Streptophyta</taxon>
        <taxon>Embryophyta</taxon>
        <taxon>Tracheophyta</taxon>
        <taxon>Spermatophyta</taxon>
        <taxon>Magnoliopsida</taxon>
        <taxon>eudicotyledons</taxon>
        <taxon>Gunneridae</taxon>
        <taxon>Pentapetalae</taxon>
        <taxon>rosids</taxon>
        <taxon>fabids</taxon>
        <taxon>Rosales</taxon>
        <taxon>Moraceae</taxon>
        <taxon>Ficeae</taxon>
        <taxon>Ficus</taxon>
    </lineage>
</organism>
<dbReference type="EMBL" id="BTGU01000061">
    <property type="protein sequence ID" value="GMN56054.1"/>
    <property type="molecule type" value="Genomic_DNA"/>
</dbReference>
<feature type="compositionally biased region" description="Basic and acidic residues" evidence="1">
    <location>
        <begin position="1"/>
        <end position="11"/>
    </location>
</feature>
<evidence type="ECO:0000313" key="3">
    <source>
        <dbReference type="Proteomes" id="UP001187192"/>
    </source>
</evidence>
<dbReference type="AlphaFoldDB" id="A0AA88AIF1"/>
<dbReference type="Proteomes" id="UP001187192">
    <property type="component" value="Unassembled WGS sequence"/>
</dbReference>
<sequence length="167" mass="19362">MKTHQKIKEPKAPSGNRQSPSPFRPSRFSPSRRRPEPVSSSRRRNTSKLYRAKTTSQTELKHRRRDSLDPPPGLLHGSPHRPRRLRRPSEQGLVVLGLSKPKYWSQQPPATAERNCRSLASNHRRRAATQLPYEIILLPPRRPDRSTAYPPRLRRVLRRQSPKVLGK</sequence>
<evidence type="ECO:0000313" key="2">
    <source>
        <dbReference type="EMBL" id="GMN56054.1"/>
    </source>
</evidence>
<feature type="region of interest" description="Disordered" evidence="1">
    <location>
        <begin position="140"/>
        <end position="167"/>
    </location>
</feature>
<keyword evidence="3" id="KW-1185">Reference proteome</keyword>
<feature type="compositionally biased region" description="Basic residues" evidence="1">
    <location>
        <begin position="152"/>
        <end position="167"/>
    </location>
</feature>
<gene>
    <name evidence="2" type="ORF">TIFTF001_025172</name>
</gene>
<feature type="region of interest" description="Disordered" evidence="1">
    <location>
        <begin position="1"/>
        <end position="91"/>
    </location>
</feature>
<feature type="compositionally biased region" description="Low complexity" evidence="1">
    <location>
        <begin position="19"/>
        <end position="29"/>
    </location>
</feature>
<accession>A0AA88AIF1</accession>
<name>A0AA88AIF1_FICCA</name>
<dbReference type="Gramene" id="FCD_00026680-RA">
    <property type="protein sequence ID" value="FCD_00026680-RA:cds"/>
    <property type="gene ID" value="FCD_00026680"/>
</dbReference>
<comment type="caution">
    <text evidence="2">The sequence shown here is derived from an EMBL/GenBank/DDBJ whole genome shotgun (WGS) entry which is preliminary data.</text>
</comment>
<proteinExistence type="predicted"/>
<protein>
    <submittedName>
        <fullName evidence="2">Uncharacterized protein</fullName>
    </submittedName>
</protein>
<evidence type="ECO:0000256" key="1">
    <source>
        <dbReference type="SAM" id="MobiDB-lite"/>
    </source>
</evidence>